<dbReference type="Proteomes" id="UP000042997">
    <property type="component" value="Unassembled WGS sequence"/>
</dbReference>
<protein>
    <submittedName>
        <fullName evidence="2">Uncharacterized protein</fullName>
    </submittedName>
</protein>
<organism evidence="2 3">
    <name type="scientific">Rhodococcus ruber</name>
    <dbReference type="NCBI Taxonomy" id="1830"/>
    <lineage>
        <taxon>Bacteria</taxon>
        <taxon>Bacillati</taxon>
        <taxon>Actinomycetota</taxon>
        <taxon>Actinomycetes</taxon>
        <taxon>Mycobacteriales</taxon>
        <taxon>Nocardiaceae</taxon>
        <taxon>Rhodococcus</taxon>
    </lineage>
</organism>
<feature type="region of interest" description="Disordered" evidence="1">
    <location>
        <begin position="1"/>
        <end position="26"/>
    </location>
</feature>
<gene>
    <name evidence="2" type="ORF">RHRU231_230032</name>
</gene>
<sequence>MTRADVESSTPAGGRPGRPRRPGTRHCDRCPHSARKIAARRPDGAICCLCHLSATRTHGTCPGSSAVRCCPDVTQPALPSCVDCAGWTVQASPSPPLRARVGATAPCSAPASLCARTSMRYCVPPPRGTPATASRGPELRSSPAERAHLDAVSTGSGASPGLGTGEVELSHDGFGPLPPRRPVEHLRALAVHHGPLAEPDPHVVRFERHSGPPSAVAPGISGTYP</sequence>
<proteinExistence type="predicted"/>
<feature type="region of interest" description="Disordered" evidence="1">
    <location>
        <begin position="125"/>
        <end position="144"/>
    </location>
</feature>
<dbReference type="EMBL" id="CCSD01000032">
    <property type="protein sequence ID" value="CDZ87204.1"/>
    <property type="molecule type" value="Genomic_DNA"/>
</dbReference>
<reference evidence="2 3" key="1">
    <citation type="journal article" date="2014" name="Genome Announc.">
        <title>Draft Genome Sequence of Propane- and Butane-Oxidizing Actinobacterium Rhodococcus ruber IEGM 231.</title>
        <authorList>
            <person name="Ivshina I.B."/>
            <person name="Kuyukina M.S."/>
            <person name="Krivoruchko A.V."/>
            <person name="Barbe V."/>
            <person name="Fischer C."/>
        </authorList>
    </citation>
    <scope>NUCLEOTIDE SEQUENCE [LARGE SCALE GENOMIC DNA]</scope>
</reference>
<accession>A0A098BEQ8</accession>
<dbReference type="AlphaFoldDB" id="A0A098BEQ8"/>
<name>A0A098BEQ8_9NOCA</name>
<evidence type="ECO:0000256" key="1">
    <source>
        <dbReference type="SAM" id="MobiDB-lite"/>
    </source>
</evidence>
<evidence type="ECO:0000313" key="3">
    <source>
        <dbReference type="Proteomes" id="UP000042997"/>
    </source>
</evidence>
<feature type="region of interest" description="Disordered" evidence="1">
    <location>
        <begin position="151"/>
        <end position="176"/>
    </location>
</feature>
<evidence type="ECO:0000313" key="2">
    <source>
        <dbReference type="EMBL" id="CDZ87204.1"/>
    </source>
</evidence>